<dbReference type="SMART" id="SM00267">
    <property type="entry name" value="GGDEF"/>
    <property type="match status" value="1"/>
</dbReference>
<organism evidence="6 7">
    <name type="scientific">Trinickia violacea</name>
    <dbReference type="NCBI Taxonomy" id="2571746"/>
    <lineage>
        <taxon>Bacteria</taxon>
        <taxon>Pseudomonadati</taxon>
        <taxon>Pseudomonadota</taxon>
        <taxon>Betaproteobacteria</taxon>
        <taxon>Burkholderiales</taxon>
        <taxon>Burkholderiaceae</taxon>
        <taxon>Trinickia</taxon>
    </lineage>
</organism>
<dbReference type="NCBIfam" id="TIGR00254">
    <property type="entry name" value="GGDEF"/>
    <property type="match status" value="1"/>
</dbReference>
<dbReference type="RefSeq" id="WP_137334457.1">
    <property type="nucleotide sequence ID" value="NZ_CP040077.1"/>
</dbReference>
<dbReference type="AlphaFoldDB" id="A0A4V1EHW4"/>
<dbReference type="Gene3D" id="3.30.450.20">
    <property type="entry name" value="PAS domain"/>
    <property type="match status" value="2"/>
</dbReference>
<dbReference type="CDD" id="cd12914">
    <property type="entry name" value="PDC1_DGC_like"/>
    <property type="match status" value="1"/>
</dbReference>
<dbReference type="EC" id="2.7.7.65" evidence="1"/>
<sequence length="514" mass="56293">MLTRRPGLLVALSVALAAIVLAICVSVLLQMRQDAAQRAQDAATNLLLLVERDTARNLEIYDLSLQAVINGLKQPGLDKLPPPIRQAVLFDGSAMATHLGSILVIDVNGNPIYDSRSESPRKISVADRDYFKVHRDSPNAGLYVSRPFIPHLSSKSPSIALSRRLSNPDGSFAGIVVGTLRLDYFHDLFDGMKLGPHGSMALMLADGTMLMRRPYDPNIIGRSLLHTANYTRFTQAPSGSFYGTAAIDGVERWYAFSHVTRFPLIYDVALSTDDMYANWRHRAWIFGSIVAMLDVLIIWFAVLFSQQLRRRTAVEAELRMLARTDGLTSLGNRRALDEVGPKEWRLARRGGQPLSALLIDVDHFKGFNDLYGHAAGDDALMAVARCIRHGLRRPADHAARYGGEEFVVLLPATSLEGARLVAESMRESVQALGMRHVSSTHQVLTVSIGVASTEHRNFADLRSLIDAADAALYAAKAEGRNRTMLDGATESRAMEGEPVPPSAGKSTKSDVNPS</sequence>
<dbReference type="PANTHER" id="PTHR45138:SF9">
    <property type="entry name" value="DIGUANYLATE CYCLASE DGCM-RELATED"/>
    <property type="match status" value="1"/>
</dbReference>
<evidence type="ECO:0000256" key="1">
    <source>
        <dbReference type="ARBA" id="ARBA00012528"/>
    </source>
</evidence>
<feature type="region of interest" description="Disordered" evidence="3">
    <location>
        <begin position="483"/>
        <end position="514"/>
    </location>
</feature>
<dbReference type="InterPro" id="IPR054327">
    <property type="entry name" value="His-kinase-like_sensor"/>
</dbReference>
<dbReference type="FunFam" id="3.30.70.270:FF:000001">
    <property type="entry name" value="Diguanylate cyclase domain protein"/>
    <property type="match status" value="1"/>
</dbReference>
<dbReference type="CDD" id="cd01949">
    <property type="entry name" value="GGDEF"/>
    <property type="match status" value="1"/>
</dbReference>
<proteinExistence type="predicted"/>
<dbReference type="GO" id="GO:0005886">
    <property type="term" value="C:plasma membrane"/>
    <property type="evidence" value="ECO:0007669"/>
    <property type="project" value="TreeGrafter"/>
</dbReference>
<dbReference type="Pfam" id="PF22588">
    <property type="entry name" value="dCache_1_like"/>
    <property type="match status" value="1"/>
</dbReference>
<comment type="catalytic activity">
    <reaction evidence="2">
        <text>2 GTP = 3',3'-c-di-GMP + 2 diphosphate</text>
        <dbReference type="Rhea" id="RHEA:24898"/>
        <dbReference type="ChEBI" id="CHEBI:33019"/>
        <dbReference type="ChEBI" id="CHEBI:37565"/>
        <dbReference type="ChEBI" id="CHEBI:58805"/>
        <dbReference type="EC" id="2.7.7.65"/>
    </reaction>
</comment>
<dbReference type="CDD" id="cd12915">
    <property type="entry name" value="PDC2_DGC_like"/>
    <property type="match status" value="1"/>
</dbReference>
<feature type="domain" description="GGDEF" evidence="5">
    <location>
        <begin position="352"/>
        <end position="488"/>
    </location>
</feature>
<feature type="compositionally biased region" description="Polar residues" evidence="3">
    <location>
        <begin position="504"/>
        <end position="514"/>
    </location>
</feature>
<protein>
    <recommendedName>
        <fullName evidence="1">diguanylate cyclase</fullName>
        <ecNumber evidence="1">2.7.7.65</ecNumber>
    </recommendedName>
</protein>
<evidence type="ECO:0000256" key="4">
    <source>
        <dbReference type="SAM" id="Phobius"/>
    </source>
</evidence>
<accession>A0A4V1EHW4</accession>
<dbReference type="PANTHER" id="PTHR45138">
    <property type="entry name" value="REGULATORY COMPONENTS OF SENSORY TRANSDUCTION SYSTEM"/>
    <property type="match status" value="1"/>
</dbReference>
<name>A0A4V1EHW4_9BURK</name>
<dbReference type="InterPro" id="IPR029787">
    <property type="entry name" value="Nucleotide_cyclase"/>
</dbReference>
<evidence type="ECO:0000256" key="3">
    <source>
        <dbReference type="SAM" id="MobiDB-lite"/>
    </source>
</evidence>
<keyword evidence="7" id="KW-1185">Reference proteome</keyword>
<dbReference type="PROSITE" id="PS50887">
    <property type="entry name" value="GGDEF"/>
    <property type="match status" value="1"/>
</dbReference>
<dbReference type="EMBL" id="CP040077">
    <property type="protein sequence ID" value="QCP51680.1"/>
    <property type="molecule type" value="Genomic_DNA"/>
</dbReference>
<reference evidence="6 7" key="1">
    <citation type="submission" date="2019-05" db="EMBL/GenBank/DDBJ databases">
        <title>Burkholderia sp. DHOD12, isolated from subtropical forest soil.</title>
        <authorList>
            <person name="Gao Z.-H."/>
            <person name="Qiu L.-H."/>
        </authorList>
    </citation>
    <scope>NUCLEOTIDE SEQUENCE [LARGE SCALE GENOMIC DNA]</scope>
    <source>
        <strain evidence="6 7">DHOD12</strain>
    </source>
</reference>
<keyword evidence="4" id="KW-0472">Membrane</keyword>
<gene>
    <name evidence="6" type="ORF">FAZ95_07125</name>
</gene>
<dbReference type="Proteomes" id="UP000298656">
    <property type="component" value="Chromosome 1"/>
</dbReference>
<dbReference type="InterPro" id="IPR043128">
    <property type="entry name" value="Rev_trsase/Diguanyl_cyclase"/>
</dbReference>
<feature type="transmembrane region" description="Helical" evidence="4">
    <location>
        <begin position="283"/>
        <end position="304"/>
    </location>
</feature>
<dbReference type="InterPro" id="IPR050469">
    <property type="entry name" value="Diguanylate_Cyclase"/>
</dbReference>
<evidence type="ECO:0000256" key="2">
    <source>
        <dbReference type="ARBA" id="ARBA00034247"/>
    </source>
</evidence>
<evidence type="ECO:0000313" key="6">
    <source>
        <dbReference type="EMBL" id="QCP51680.1"/>
    </source>
</evidence>
<dbReference type="GO" id="GO:0052621">
    <property type="term" value="F:diguanylate cyclase activity"/>
    <property type="evidence" value="ECO:0007669"/>
    <property type="project" value="UniProtKB-EC"/>
</dbReference>
<dbReference type="SUPFAM" id="SSF55073">
    <property type="entry name" value="Nucleotide cyclase"/>
    <property type="match status" value="1"/>
</dbReference>
<dbReference type="KEGG" id="tvl:FAZ95_07125"/>
<dbReference type="Gene3D" id="3.30.70.270">
    <property type="match status" value="1"/>
</dbReference>
<dbReference type="Pfam" id="PF00990">
    <property type="entry name" value="GGDEF"/>
    <property type="match status" value="1"/>
</dbReference>
<evidence type="ECO:0000313" key="7">
    <source>
        <dbReference type="Proteomes" id="UP000298656"/>
    </source>
</evidence>
<dbReference type="OrthoDB" id="9813903at2"/>
<dbReference type="GO" id="GO:0043709">
    <property type="term" value="P:cell adhesion involved in single-species biofilm formation"/>
    <property type="evidence" value="ECO:0007669"/>
    <property type="project" value="TreeGrafter"/>
</dbReference>
<evidence type="ECO:0000259" key="5">
    <source>
        <dbReference type="PROSITE" id="PS50887"/>
    </source>
</evidence>
<dbReference type="GO" id="GO:1902201">
    <property type="term" value="P:negative regulation of bacterial-type flagellum-dependent cell motility"/>
    <property type="evidence" value="ECO:0007669"/>
    <property type="project" value="TreeGrafter"/>
</dbReference>
<keyword evidence="4" id="KW-1133">Transmembrane helix</keyword>
<keyword evidence="4" id="KW-0812">Transmembrane</keyword>
<dbReference type="InterPro" id="IPR000160">
    <property type="entry name" value="GGDEF_dom"/>
</dbReference>